<reference evidence="2" key="1">
    <citation type="journal article" date="2019" name="Int. J. Syst. Evol. Microbiol.">
        <title>The Global Catalogue of Microorganisms (GCM) 10K type strain sequencing project: providing services to taxonomists for standard genome sequencing and annotation.</title>
        <authorList>
            <consortium name="The Broad Institute Genomics Platform"/>
            <consortium name="The Broad Institute Genome Sequencing Center for Infectious Disease"/>
            <person name="Wu L."/>
            <person name="Ma J."/>
        </authorList>
    </citation>
    <scope>NUCLEOTIDE SEQUENCE [LARGE SCALE GENOMIC DNA]</scope>
    <source>
        <strain evidence="2">CGMCC 1.15304</strain>
    </source>
</reference>
<gene>
    <name evidence="1" type="ORF">ACFO5Q_01580</name>
</gene>
<organism evidence="1 2">
    <name type="scientific">Kordiimonas lipolytica</name>
    <dbReference type="NCBI Taxonomy" id="1662421"/>
    <lineage>
        <taxon>Bacteria</taxon>
        <taxon>Pseudomonadati</taxon>
        <taxon>Pseudomonadota</taxon>
        <taxon>Alphaproteobacteria</taxon>
        <taxon>Kordiimonadales</taxon>
        <taxon>Kordiimonadaceae</taxon>
        <taxon>Kordiimonas</taxon>
    </lineage>
</organism>
<dbReference type="RefSeq" id="WP_156432013.1">
    <property type="nucleotide sequence ID" value="NZ_JBHSCR010000001.1"/>
</dbReference>
<evidence type="ECO:0000313" key="2">
    <source>
        <dbReference type="Proteomes" id="UP001595776"/>
    </source>
</evidence>
<evidence type="ECO:0008006" key="3">
    <source>
        <dbReference type="Google" id="ProtNLM"/>
    </source>
</evidence>
<proteinExistence type="predicted"/>
<comment type="caution">
    <text evidence="1">The sequence shown here is derived from an EMBL/GenBank/DDBJ whole genome shotgun (WGS) entry which is preliminary data.</text>
</comment>
<name>A0ABV8U7A7_9PROT</name>
<dbReference type="Proteomes" id="UP001595776">
    <property type="component" value="Unassembled WGS sequence"/>
</dbReference>
<keyword evidence="2" id="KW-1185">Reference proteome</keyword>
<dbReference type="EMBL" id="JBHSCR010000001">
    <property type="protein sequence ID" value="MFC4346534.1"/>
    <property type="molecule type" value="Genomic_DNA"/>
</dbReference>
<protein>
    <recommendedName>
        <fullName evidence="3">Secreted protein</fullName>
    </recommendedName>
</protein>
<sequence>MLVASLVALPASARMLPNKSGETSYDACVSQWDGTWSFEALDAAGIADEVETSEDVFCGHFMSAEDLPTDVSNHDIAPTPLLVLAQPARLAVPAPKAYKVQIPSEHIPHSLHPEVAPHPPKAC</sequence>
<evidence type="ECO:0000313" key="1">
    <source>
        <dbReference type="EMBL" id="MFC4346534.1"/>
    </source>
</evidence>
<accession>A0ABV8U7A7</accession>